<evidence type="ECO:0000313" key="8">
    <source>
        <dbReference type="EMBL" id="GIE19269.1"/>
    </source>
</evidence>
<dbReference type="EMBL" id="BOMN01000028">
    <property type="protein sequence ID" value="GIE19269.1"/>
    <property type="molecule type" value="Genomic_DNA"/>
</dbReference>
<dbReference type="SUPFAM" id="SSF103473">
    <property type="entry name" value="MFS general substrate transporter"/>
    <property type="match status" value="1"/>
</dbReference>
<dbReference type="Proteomes" id="UP000603200">
    <property type="component" value="Unassembled WGS sequence"/>
</dbReference>
<feature type="transmembrane region" description="Helical" evidence="7">
    <location>
        <begin position="7"/>
        <end position="34"/>
    </location>
</feature>
<proteinExistence type="predicted"/>
<evidence type="ECO:0000256" key="6">
    <source>
        <dbReference type="SAM" id="MobiDB-lite"/>
    </source>
</evidence>
<evidence type="ECO:0000256" key="3">
    <source>
        <dbReference type="ARBA" id="ARBA00022692"/>
    </source>
</evidence>
<feature type="transmembrane region" description="Helical" evidence="7">
    <location>
        <begin position="46"/>
        <end position="65"/>
    </location>
</feature>
<organism evidence="8 9">
    <name type="scientific">Winogradskya humida</name>
    <dbReference type="NCBI Taxonomy" id="113566"/>
    <lineage>
        <taxon>Bacteria</taxon>
        <taxon>Bacillati</taxon>
        <taxon>Actinomycetota</taxon>
        <taxon>Actinomycetes</taxon>
        <taxon>Micromonosporales</taxon>
        <taxon>Micromonosporaceae</taxon>
        <taxon>Winogradskya</taxon>
    </lineage>
</organism>
<gene>
    <name evidence="8" type="ORF">Ahu01nite_023710</name>
</gene>
<dbReference type="CDD" id="cd06173">
    <property type="entry name" value="MFS_MefA_like"/>
    <property type="match status" value="1"/>
</dbReference>
<dbReference type="Pfam" id="PF07690">
    <property type="entry name" value="MFS_1"/>
    <property type="match status" value="1"/>
</dbReference>
<sequence length="495" mass="50655">MGRDFGWLWTAFAASTAGTWLALDAFPLIAILVLNSDVSQVSLLSAAGLAVGALIAVPLGPWMEFRRKRPVMVTMDLLRAAVLLSLPAAYALGALTFTHLVLVSIVVAAADITFTAAAGACLKALVRPEDLLRASGRFESTAWTATALGPPTGGAAIGLFGPLTTVVADATSYVLSAFAIRAIAKPEPALTPRPAARRGPGATFEGWRHILTHPHLCPLFLNTTLVNGLIMATAPLLAVLLLRDLGLAPWQYGLAFGVPCLGGLLGSHLSRPLTARFGAHRVMRVIGTLRICWPPLLAFVPAGFAGLFYVMLIEFGLITCMGIFNPVFAAHRLEQTAMSHVARTLSAWSVTSKATIAALTALWGVLATHIGLRPAIGAAGALILLTPLFLTRLHAAAVPAGLPDAAVPAGLPDGAAPACLPGGAVPAVLVDGATPTVRSDAAAPADRSGGAAPTVRSGGGETTGLSACAAPTGFSDGAAPGEASLPWSVDAESQC</sequence>
<dbReference type="PANTHER" id="PTHR23513:SF6">
    <property type="entry name" value="MAJOR FACILITATOR SUPERFAMILY ASSOCIATED DOMAIN-CONTAINING PROTEIN"/>
    <property type="match status" value="1"/>
</dbReference>
<evidence type="ECO:0000256" key="5">
    <source>
        <dbReference type="ARBA" id="ARBA00023136"/>
    </source>
</evidence>
<reference evidence="8 9" key="1">
    <citation type="submission" date="2021-01" db="EMBL/GenBank/DDBJ databases">
        <title>Whole genome shotgun sequence of Actinoplanes humidus NBRC 14915.</title>
        <authorList>
            <person name="Komaki H."/>
            <person name="Tamura T."/>
        </authorList>
    </citation>
    <scope>NUCLEOTIDE SEQUENCE [LARGE SCALE GENOMIC DNA]</scope>
    <source>
        <strain evidence="8 9">NBRC 14915</strain>
    </source>
</reference>
<evidence type="ECO:0000256" key="7">
    <source>
        <dbReference type="SAM" id="Phobius"/>
    </source>
</evidence>
<keyword evidence="2" id="KW-1003">Cell membrane</keyword>
<protein>
    <submittedName>
        <fullName evidence="8">MFS transporter</fullName>
    </submittedName>
</protein>
<dbReference type="PANTHER" id="PTHR23513">
    <property type="entry name" value="INTEGRAL MEMBRANE EFFLUX PROTEIN-RELATED"/>
    <property type="match status" value="1"/>
</dbReference>
<evidence type="ECO:0000313" key="9">
    <source>
        <dbReference type="Proteomes" id="UP000603200"/>
    </source>
</evidence>
<evidence type="ECO:0000256" key="4">
    <source>
        <dbReference type="ARBA" id="ARBA00022989"/>
    </source>
</evidence>
<accession>A0ABQ3ZL02</accession>
<evidence type="ECO:0000256" key="1">
    <source>
        <dbReference type="ARBA" id="ARBA00004651"/>
    </source>
</evidence>
<keyword evidence="5 7" id="KW-0472">Membrane</keyword>
<feature type="compositionally biased region" description="Low complexity" evidence="6">
    <location>
        <begin position="439"/>
        <end position="453"/>
    </location>
</feature>
<keyword evidence="4 7" id="KW-1133">Transmembrane helix</keyword>
<feature type="transmembrane region" description="Helical" evidence="7">
    <location>
        <begin position="219"/>
        <end position="242"/>
    </location>
</feature>
<keyword evidence="9" id="KW-1185">Reference proteome</keyword>
<evidence type="ECO:0000256" key="2">
    <source>
        <dbReference type="ARBA" id="ARBA00022475"/>
    </source>
</evidence>
<dbReference type="RefSeq" id="WP_239158787.1">
    <property type="nucleotide sequence ID" value="NZ_BAAATV010000005.1"/>
</dbReference>
<name>A0ABQ3ZL02_9ACTN</name>
<keyword evidence="3 7" id="KW-0812">Transmembrane</keyword>
<dbReference type="InterPro" id="IPR036259">
    <property type="entry name" value="MFS_trans_sf"/>
</dbReference>
<feature type="transmembrane region" description="Helical" evidence="7">
    <location>
        <begin position="77"/>
        <end position="95"/>
    </location>
</feature>
<comment type="subcellular location">
    <subcellularLocation>
        <location evidence="1">Cell membrane</location>
        <topology evidence="1">Multi-pass membrane protein</topology>
    </subcellularLocation>
</comment>
<dbReference type="InterPro" id="IPR011701">
    <property type="entry name" value="MFS"/>
</dbReference>
<feature type="region of interest" description="Disordered" evidence="6">
    <location>
        <begin position="439"/>
        <end position="473"/>
    </location>
</feature>
<feature type="transmembrane region" description="Helical" evidence="7">
    <location>
        <begin position="248"/>
        <end position="270"/>
    </location>
</feature>
<dbReference type="Gene3D" id="1.20.1250.20">
    <property type="entry name" value="MFS general substrate transporter like domains"/>
    <property type="match status" value="1"/>
</dbReference>
<comment type="caution">
    <text evidence="8">The sequence shown here is derived from an EMBL/GenBank/DDBJ whole genome shotgun (WGS) entry which is preliminary data.</text>
</comment>
<feature type="transmembrane region" description="Helical" evidence="7">
    <location>
        <begin position="291"/>
        <end position="309"/>
    </location>
</feature>